<dbReference type="HOGENOM" id="CLU_033072_0_0_1"/>
<dbReference type="EMBL" id="KE503206">
    <property type="protein sequence ID" value="EPX73772.1"/>
    <property type="molecule type" value="Genomic_DNA"/>
</dbReference>
<protein>
    <submittedName>
        <fullName evidence="3">Splicing suppressor</fullName>
    </submittedName>
</protein>
<dbReference type="RefSeq" id="XP_013016934.1">
    <property type="nucleotide sequence ID" value="XM_013161480.1"/>
</dbReference>
<dbReference type="Pfam" id="PF13824">
    <property type="entry name" value="zf-Mss51"/>
    <property type="match status" value="1"/>
</dbReference>
<evidence type="ECO:0000313" key="3">
    <source>
        <dbReference type="EMBL" id="EPX73772.1"/>
    </source>
</evidence>
<dbReference type="InterPro" id="IPR032717">
    <property type="entry name" value="Mss51_Znf"/>
</dbReference>
<dbReference type="InterPro" id="IPR046824">
    <property type="entry name" value="Mss51-like_C"/>
</dbReference>
<sequence>MFQKLLKNIGITNLIRKKATEPELFFPLSKSPVKALRLRAEHIRRVYKCPVSGKPVSYDCPESGFPSHCSKAHWEQDETHQALIPKLRQINEDFHDLARPNSFPQLANLPGSAEKDVAIALWSWDSYFYTRGFPSIGNERTARHLTSLLTYPMTIGGILHKNSPYNLKNGLTPQGLQSLAVQRYMLNRPTSAQSTDPRPTRIFVLGSKFESALPPALWLQGINFLFTGRLFQLHFIGPELVKPAKLSTLPSPLSLHFHQDYYHNLHKTGTFEPFDPYYDTFFLPMPDFGNPELYNSWVPTLHDLISTKCAVWVTSPSSAQTKRDMSMLQDVLKDSFETLLSPQQNVFASRAWTVNDDNLHNVYHVNDEVYGFRSLHHNVQNV</sequence>
<accession>S9Q0Q2</accession>
<feature type="domain" description="Mitochondrial splicing suppressor 51-like C-terminal" evidence="2">
    <location>
        <begin position="184"/>
        <end position="355"/>
    </location>
</feature>
<dbReference type="VEuPathDB" id="FungiDB:SOCG_02990"/>
<dbReference type="Proteomes" id="UP000016088">
    <property type="component" value="Unassembled WGS sequence"/>
</dbReference>
<dbReference type="GO" id="GO:0033617">
    <property type="term" value="P:mitochondrial respiratory chain complex IV assembly"/>
    <property type="evidence" value="ECO:0007669"/>
    <property type="project" value="EnsemblFungi"/>
</dbReference>
<evidence type="ECO:0000259" key="2">
    <source>
        <dbReference type="Pfam" id="PF20179"/>
    </source>
</evidence>
<keyword evidence="4" id="KW-1185">Reference proteome</keyword>
<dbReference type="OMA" id="VAVKANW"/>
<proteinExistence type="predicted"/>
<gene>
    <name evidence="3" type="ORF">SOCG_02990</name>
</gene>
<dbReference type="GO" id="GO:0031966">
    <property type="term" value="C:mitochondrial membrane"/>
    <property type="evidence" value="ECO:0007669"/>
    <property type="project" value="EnsemblFungi"/>
</dbReference>
<feature type="domain" description="Mitochondrial splicing suppressor 51 zinc-finger" evidence="1">
    <location>
        <begin position="48"/>
        <end position="97"/>
    </location>
</feature>
<dbReference type="GeneID" id="25031964"/>
<dbReference type="Pfam" id="PF20179">
    <property type="entry name" value="MSS51_C"/>
    <property type="match status" value="1"/>
</dbReference>
<dbReference type="OrthoDB" id="5282002at2759"/>
<dbReference type="eggNOG" id="ENOG502QQBW">
    <property type="taxonomic scope" value="Eukaryota"/>
</dbReference>
<dbReference type="AlphaFoldDB" id="S9Q0Q2"/>
<reference evidence="3 4" key="1">
    <citation type="journal article" date="2011" name="Science">
        <title>Comparative functional genomics of the fission yeasts.</title>
        <authorList>
            <person name="Rhind N."/>
            <person name="Chen Z."/>
            <person name="Yassour M."/>
            <person name="Thompson D.A."/>
            <person name="Haas B.J."/>
            <person name="Habib N."/>
            <person name="Wapinski I."/>
            <person name="Roy S."/>
            <person name="Lin M.F."/>
            <person name="Heiman D.I."/>
            <person name="Young S.K."/>
            <person name="Furuya K."/>
            <person name="Guo Y."/>
            <person name="Pidoux A."/>
            <person name="Chen H.M."/>
            <person name="Robbertse B."/>
            <person name="Goldberg J.M."/>
            <person name="Aoki K."/>
            <person name="Bayne E.H."/>
            <person name="Berlin A.M."/>
            <person name="Desjardins C.A."/>
            <person name="Dobbs E."/>
            <person name="Dukaj L."/>
            <person name="Fan L."/>
            <person name="FitzGerald M.G."/>
            <person name="French C."/>
            <person name="Gujja S."/>
            <person name="Hansen K."/>
            <person name="Keifenheim D."/>
            <person name="Levin J.Z."/>
            <person name="Mosher R.A."/>
            <person name="Mueller C.A."/>
            <person name="Pfiffner J."/>
            <person name="Priest M."/>
            <person name="Russ C."/>
            <person name="Smialowska A."/>
            <person name="Swoboda P."/>
            <person name="Sykes S.M."/>
            <person name="Vaughn M."/>
            <person name="Vengrova S."/>
            <person name="Yoder R."/>
            <person name="Zeng Q."/>
            <person name="Allshire R."/>
            <person name="Baulcombe D."/>
            <person name="Birren B.W."/>
            <person name="Brown W."/>
            <person name="Ekwall K."/>
            <person name="Kellis M."/>
            <person name="Leatherwood J."/>
            <person name="Levin H."/>
            <person name="Margalit H."/>
            <person name="Martienssen R."/>
            <person name="Nieduszynski C.A."/>
            <person name="Spatafora J.W."/>
            <person name="Friedman N."/>
            <person name="Dalgaard J.Z."/>
            <person name="Baumann P."/>
            <person name="Niki H."/>
            <person name="Regev A."/>
            <person name="Nusbaum C."/>
        </authorList>
    </citation>
    <scope>NUCLEOTIDE SEQUENCE [LARGE SCALE GENOMIC DNA]</scope>
    <source>
        <strain evidence="4">yFS286</strain>
    </source>
</reference>
<dbReference type="PANTHER" id="PTHR28069">
    <property type="entry name" value="GH20023P"/>
    <property type="match status" value="1"/>
</dbReference>
<organism evidence="3 4">
    <name type="scientific">Schizosaccharomyces octosporus (strain yFS286)</name>
    <name type="common">Fission yeast</name>
    <name type="synonym">Octosporomyces octosporus</name>
    <dbReference type="NCBI Taxonomy" id="483514"/>
    <lineage>
        <taxon>Eukaryota</taxon>
        <taxon>Fungi</taxon>
        <taxon>Dikarya</taxon>
        <taxon>Ascomycota</taxon>
        <taxon>Taphrinomycotina</taxon>
        <taxon>Schizosaccharomycetes</taxon>
        <taxon>Schizosaccharomycetales</taxon>
        <taxon>Schizosaccharomycetaceae</taxon>
        <taxon>Schizosaccharomyces</taxon>
    </lineage>
</organism>
<name>S9Q0Q2_SCHOY</name>
<evidence type="ECO:0000313" key="4">
    <source>
        <dbReference type="Proteomes" id="UP000016088"/>
    </source>
</evidence>
<dbReference type="PANTHER" id="PTHR28069:SF1">
    <property type="entry name" value="PROTEIN MSS51, MITOCHONDRIAL"/>
    <property type="match status" value="1"/>
</dbReference>
<evidence type="ECO:0000259" key="1">
    <source>
        <dbReference type="Pfam" id="PF13824"/>
    </source>
</evidence>